<proteinExistence type="predicted"/>
<gene>
    <name evidence="1" type="ORF">BJ508DRAFT_335805</name>
</gene>
<dbReference type="AlphaFoldDB" id="A0A3N4HDG2"/>
<organism evidence="1 2">
    <name type="scientific">Ascobolus immersus RN42</name>
    <dbReference type="NCBI Taxonomy" id="1160509"/>
    <lineage>
        <taxon>Eukaryota</taxon>
        <taxon>Fungi</taxon>
        <taxon>Dikarya</taxon>
        <taxon>Ascomycota</taxon>
        <taxon>Pezizomycotina</taxon>
        <taxon>Pezizomycetes</taxon>
        <taxon>Pezizales</taxon>
        <taxon>Ascobolaceae</taxon>
        <taxon>Ascobolus</taxon>
    </lineage>
</organism>
<keyword evidence="2" id="KW-1185">Reference proteome</keyword>
<dbReference type="Proteomes" id="UP000275078">
    <property type="component" value="Unassembled WGS sequence"/>
</dbReference>
<reference evidence="1 2" key="1">
    <citation type="journal article" date="2018" name="Nat. Ecol. Evol.">
        <title>Pezizomycetes genomes reveal the molecular basis of ectomycorrhizal truffle lifestyle.</title>
        <authorList>
            <person name="Murat C."/>
            <person name="Payen T."/>
            <person name="Noel B."/>
            <person name="Kuo A."/>
            <person name="Morin E."/>
            <person name="Chen J."/>
            <person name="Kohler A."/>
            <person name="Krizsan K."/>
            <person name="Balestrini R."/>
            <person name="Da Silva C."/>
            <person name="Montanini B."/>
            <person name="Hainaut M."/>
            <person name="Levati E."/>
            <person name="Barry K.W."/>
            <person name="Belfiori B."/>
            <person name="Cichocki N."/>
            <person name="Clum A."/>
            <person name="Dockter R.B."/>
            <person name="Fauchery L."/>
            <person name="Guy J."/>
            <person name="Iotti M."/>
            <person name="Le Tacon F."/>
            <person name="Lindquist E.A."/>
            <person name="Lipzen A."/>
            <person name="Malagnac F."/>
            <person name="Mello A."/>
            <person name="Molinier V."/>
            <person name="Miyauchi S."/>
            <person name="Poulain J."/>
            <person name="Riccioni C."/>
            <person name="Rubini A."/>
            <person name="Sitrit Y."/>
            <person name="Splivallo R."/>
            <person name="Traeger S."/>
            <person name="Wang M."/>
            <person name="Zifcakova L."/>
            <person name="Wipf D."/>
            <person name="Zambonelli A."/>
            <person name="Paolocci F."/>
            <person name="Nowrousian M."/>
            <person name="Ottonello S."/>
            <person name="Baldrian P."/>
            <person name="Spatafora J.W."/>
            <person name="Henrissat B."/>
            <person name="Nagy L.G."/>
            <person name="Aury J.M."/>
            <person name="Wincker P."/>
            <person name="Grigoriev I.V."/>
            <person name="Bonfante P."/>
            <person name="Martin F.M."/>
        </authorList>
    </citation>
    <scope>NUCLEOTIDE SEQUENCE [LARGE SCALE GENOMIC DNA]</scope>
    <source>
        <strain evidence="1 2">RN42</strain>
    </source>
</reference>
<dbReference type="EMBL" id="ML119908">
    <property type="protein sequence ID" value="RPA71667.1"/>
    <property type="molecule type" value="Genomic_DNA"/>
</dbReference>
<protein>
    <submittedName>
        <fullName evidence="1">Uncharacterized protein</fullName>
    </submittedName>
</protein>
<evidence type="ECO:0000313" key="1">
    <source>
        <dbReference type="EMBL" id="RPA71667.1"/>
    </source>
</evidence>
<evidence type="ECO:0000313" key="2">
    <source>
        <dbReference type="Proteomes" id="UP000275078"/>
    </source>
</evidence>
<name>A0A3N4HDG2_ASCIM</name>
<sequence length="457" mass="52862">MASAPPKITITLSIEPTKRDTIRVNPFGYHYAVHQAIGPALLHEFKVWANVFPQAVDIYPDNYLLEDSFHYGKFEPGTRFTNPPDEIHYARWVLRGYSLARRIDKKLFDTETKIKLAHEEEEGIWPTDYVKRSWCTLLWSAPAFIDPYDRELSTTGFTKKYWFPCREPFLEVWEEVEPERVRIEDTKVFKLIAKHYPAAVVEEEDGEALKEAIYAVDFMWYDLDDLRELGEDGWREQLKSEGRLTWDGRIIPAVLERFGKIPPTKIPAPQLKHRTERWHDSSVFDVWQNFGRASLYDPYLYAKDMAPKVLTVTLEVLDGRTVFSTSEPHLLGIVKHRIGSGLLTKLSKWASEYADVLIGSTGAAGTADAAVQLSRARGFLSGYPIVLCVFQKLREVEHTFDSNSDGDKFCWPSDLGFDNISMVWVWGRRRLKLGKLETRFLRLRMEDALRECRSVET</sequence>
<accession>A0A3N4HDG2</accession>